<evidence type="ECO:0000313" key="2">
    <source>
        <dbReference type="Proteomes" id="UP000270205"/>
    </source>
</evidence>
<gene>
    <name evidence="1" type="ORF">NCTC12929_02018</name>
</gene>
<accession>A0A7Z9CGM8</accession>
<dbReference type="EMBL" id="UYIV01000001">
    <property type="protein sequence ID" value="VDH05857.1"/>
    <property type="molecule type" value="Genomic_DNA"/>
</dbReference>
<protein>
    <submittedName>
        <fullName evidence="1">Uncharacterized protein</fullName>
    </submittedName>
</protein>
<proteinExistence type="predicted"/>
<reference evidence="1 2" key="1">
    <citation type="submission" date="2018-11" db="EMBL/GenBank/DDBJ databases">
        <authorList>
            <consortium name="Pathogen Informatics"/>
        </authorList>
    </citation>
    <scope>NUCLEOTIDE SEQUENCE [LARGE SCALE GENOMIC DNA]</scope>
    <source>
        <strain evidence="1 2">NCTC12929</strain>
    </source>
</reference>
<name>A0A7Z9CGM8_9FLAO</name>
<comment type="caution">
    <text evidence="1">The sequence shown here is derived from an EMBL/GenBank/DDBJ whole genome shotgun (WGS) entry which is preliminary data.</text>
</comment>
<dbReference type="AlphaFoldDB" id="A0A7Z9CGM8"/>
<evidence type="ECO:0000313" key="1">
    <source>
        <dbReference type="EMBL" id="VDH05857.1"/>
    </source>
</evidence>
<organism evidence="1 2">
    <name type="scientific">Bergeyella zoohelcum</name>
    <dbReference type="NCBI Taxonomy" id="1015"/>
    <lineage>
        <taxon>Bacteria</taxon>
        <taxon>Pseudomonadati</taxon>
        <taxon>Bacteroidota</taxon>
        <taxon>Flavobacteriia</taxon>
        <taxon>Flavobacteriales</taxon>
        <taxon>Weeksellaceae</taxon>
        <taxon>Bergeyella</taxon>
    </lineage>
</organism>
<sequence length="85" mass="10097">MRKLSKENIPFSIEFISCNRSEKSSEGWKRVDKAILVQGYRKDQSGYAMNLIAYENAETGQRRHFWLPLLMKFNGIKITYDRVHR</sequence>
<dbReference type="Proteomes" id="UP000270205">
    <property type="component" value="Unassembled WGS sequence"/>
</dbReference>